<evidence type="ECO:0000256" key="7">
    <source>
        <dbReference type="ARBA" id="ARBA00023002"/>
    </source>
</evidence>
<comment type="cofactor">
    <cofactor evidence="1">
        <name>FAD</name>
        <dbReference type="ChEBI" id="CHEBI:57692"/>
    </cofactor>
</comment>
<sequence length="544" mass="58724">MTFVITQRCCNDTSCVAVCPVDCIRPRPGDPGYTTAEMLYIDPDTCIDCGACVDACPVDAIYSEYDLSESMSRYTEINAAYFEQNPLDTDDVAFPTPPKRPSADLPRIRVAIVGSGPAACYCAAELLARGSVEVEMFDRLPSPWGLVRSGVAPDHQETKGVVSVFGSSFKSESFQFYLDVEVGKHISHDELLRHHDAVIYAVGAATDRKLGIPGESLPGSHSATEFVSWYNGHPDFSDREFDLSGERAVIVGNGNVALDVARVLTCDVDELARTDIADHTLDALRNSNIREVVVLGRRGPLQAAYSAPEFLALGHLNGVDVVIDQQDVVLDAASAAALDDPDALLSDKLKVDLAREYAQKPADGGNKRIVFRYLVAPTELQGTDRVESVTLVHNTLDDDLAASATEKVETLEASLVLRSVGYRGEPVADVPFDEARGIIPNHQGRVDGAVGVYTSGWIKRGPRGVIGTNRVDAKETVAQLLADFDAGLLTAPELDRTSLVELVTERQPDMIDKAGWAARDAQEKAAGKAAGRPRIKITARTVSR</sequence>
<evidence type="ECO:0000256" key="6">
    <source>
        <dbReference type="ARBA" id="ARBA00022857"/>
    </source>
</evidence>
<dbReference type="PANTHER" id="PTHR48467">
    <property type="entry name" value="GLUTAMATE SYNTHASE 1 [NADH], CHLOROPLASTIC-LIKE"/>
    <property type="match status" value="1"/>
</dbReference>
<name>A0A652YL15_NOCGL</name>
<dbReference type="InterPro" id="IPR023753">
    <property type="entry name" value="FAD/NAD-binding_dom"/>
</dbReference>
<evidence type="ECO:0000259" key="11">
    <source>
        <dbReference type="PROSITE" id="PS51379"/>
    </source>
</evidence>
<dbReference type="SUPFAM" id="SSF51971">
    <property type="entry name" value="Nucleotide-binding domain"/>
    <property type="match status" value="1"/>
</dbReference>
<dbReference type="Pfam" id="PF07992">
    <property type="entry name" value="Pyr_redox_2"/>
    <property type="match status" value="1"/>
</dbReference>
<evidence type="ECO:0000256" key="10">
    <source>
        <dbReference type="ARBA" id="ARBA00047776"/>
    </source>
</evidence>
<dbReference type="PRINTS" id="PR00419">
    <property type="entry name" value="ADXRDTASE"/>
</dbReference>
<dbReference type="AlphaFoldDB" id="A0A652YL15"/>
<dbReference type="GO" id="GO:0046872">
    <property type="term" value="F:metal ion binding"/>
    <property type="evidence" value="ECO:0007669"/>
    <property type="project" value="UniProtKB-KW"/>
</dbReference>
<evidence type="ECO:0000256" key="3">
    <source>
        <dbReference type="ARBA" id="ARBA00022630"/>
    </source>
</evidence>
<accession>A0A652YL15</accession>
<dbReference type="Pfam" id="PF00037">
    <property type="entry name" value="Fer4"/>
    <property type="match status" value="1"/>
</dbReference>
<protein>
    <recommendedName>
        <fullName evidence="2">ferredoxin--NADP(+) reductase</fullName>
        <ecNumber evidence="2">1.18.1.2</ecNumber>
    </recommendedName>
</protein>
<dbReference type="Gene3D" id="3.30.70.20">
    <property type="match status" value="1"/>
</dbReference>
<dbReference type="Gene3D" id="3.40.50.720">
    <property type="entry name" value="NAD(P)-binding Rossmann-like Domain"/>
    <property type="match status" value="1"/>
</dbReference>
<evidence type="ECO:0000256" key="2">
    <source>
        <dbReference type="ARBA" id="ARBA00013223"/>
    </source>
</evidence>
<dbReference type="PANTHER" id="PTHR48467:SF1">
    <property type="entry name" value="GLUTAMATE SYNTHASE 1 [NADH], CHLOROPLASTIC-LIKE"/>
    <property type="match status" value="1"/>
</dbReference>
<feature type="domain" description="4Fe-4S ferredoxin-type" evidence="11">
    <location>
        <begin position="37"/>
        <end position="66"/>
    </location>
</feature>
<keyword evidence="4" id="KW-0479">Metal-binding</keyword>
<keyword evidence="5" id="KW-0274">FAD</keyword>
<evidence type="ECO:0000256" key="5">
    <source>
        <dbReference type="ARBA" id="ARBA00022827"/>
    </source>
</evidence>
<dbReference type="InterPro" id="IPR055275">
    <property type="entry name" value="Ferredox_Rdtase"/>
</dbReference>
<dbReference type="EMBL" id="VNIQ01000006">
    <property type="protein sequence ID" value="TYQ02314.1"/>
    <property type="molecule type" value="Genomic_DNA"/>
</dbReference>
<keyword evidence="3" id="KW-0285">Flavoprotein</keyword>
<dbReference type="PROSITE" id="PS51379">
    <property type="entry name" value="4FE4S_FER_2"/>
    <property type="match status" value="2"/>
</dbReference>
<proteinExistence type="predicted"/>
<dbReference type="PROSITE" id="PS00198">
    <property type="entry name" value="4FE4S_FER_1"/>
    <property type="match status" value="1"/>
</dbReference>
<organism evidence="12">
    <name type="scientific">Nocardia globerula</name>
    <dbReference type="NCBI Taxonomy" id="1818"/>
    <lineage>
        <taxon>Bacteria</taxon>
        <taxon>Bacillati</taxon>
        <taxon>Actinomycetota</taxon>
        <taxon>Actinomycetes</taxon>
        <taxon>Mycobacteriales</taxon>
        <taxon>Nocardiaceae</taxon>
        <taxon>Nocardia</taxon>
    </lineage>
</organism>
<dbReference type="InterPro" id="IPR017900">
    <property type="entry name" value="4Fe4S_Fe_S_CS"/>
</dbReference>
<keyword evidence="8" id="KW-0408">Iron</keyword>
<gene>
    <name evidence="12" type="ORF">FNL38_106133</name>
</gene>
<dbReference type="GO" id="GO:0051536">
    <property type="term" value="F:iron-sulfur cluster binding"/>
    <property type="evidence" value="ECO:0007669"/>
    <property type="project" value="UniProtKB-KW"/>
</dbReference>
<feature type="domain" description="4Fe-4S ferredoxin-type" evidence="11">
    <location>
        <begin position="1"/>
        <end position="29"/>
    </location>
</feature>
<evidence type="ECO:0000256" key="9">
    <source>
        <dbReference type="ARBA" id="ARBA00023014"/>
    </source>
</evidence>
<keyword evidence="9" id="KW-0411">Iron-sulfur</keyword>
<comment type="catalytic activity">
    <reaction evidence="10">
        <text>2 reduced [2Fe-2S]-[ferredoxin] + NADP(+) + H(+) = 2 oxidized [2Fe-2S]-[ferredoxin] + NADPH</text>
        <dbReference type="Rhea" id="RHEA:20125"/>
        <dbReference type="Rhea" id="RHEA-COMP:10000"/>
        <dbReference type="Rhea" id="RHEA-COMP:10001"/>
        <dbReference type="ChEBI" id="CHEBI:15378"/>
        <dbReference type="ChEBI" id="CHEBI:33737"/>
        <dbReference type="ChEBI" id="CHEBI:33738"/>
        <dbReference type="ChEBI" id="CHEBI:57783"/>
        <dbReference type="ChEBI" id="CHEBI:58349"/>
        <dbReference type="EC" id="1.18.1.2"/>
    </reaction>
</comment>
<reference evidence="12" key="1">
    <citation type="submission" date="2019-07" db="EMBL/GenBank/DDBJ databases">
        <title>Genomic Encyclopedia of Type Strains, Phase IV (KMG-IV): sequencing the most valuable type-strain genomes for metagenomic binning, comparative biology and taxonomic classification.</title>
        <authorList>
            <person name="Goeker M."/>
        </authorList>
    </citation>
    <scope>NUCLEOTIDE SEQUENCE</scope>
    <source>
        <strain evidence="12">DSM 44596</strain>
    </source>
</reference>
<evidence type="ECO:0000313" key="12">
    <source>
        <dbReference type="EMBL" id="TYQ02314.1"/>
    </source>
</evidence>
<dbReference type="InterPro" id="IPR017896">
    <property type="entry name" value="4Fe4S_Fe-S-bd"/>
</dbReference>
<keyword evidence="6" id="KW-0521">NADP</keyword>
<dbReference type="CDD" id="cd04410">
    <property type="entry name" value="DMSOR_beta-like"/>
    <property type="match status" value="1"/>
</dbReference>
<evidence type="ECO:0000256" key="1">
    <source>
        <dbReference type="ARBA" id="ARBA00001974"/>
    </source>
</evidence>
<dbReference type="GO" id="GO:0004324">
    <property type="term" value="F:ferredoxin-NADP+ reductase activity"/>
    <property type="evidence" value="ECO:0007669"/>
    <property type="project" value="UniProtKB-EC"/>
</dbReference>
<dbReference type="Gene3D" id="3.50.50.60">
    <property type="entry name" value="FAD/NAD(P)-binding domain"/>
    <property type="match status" value="1"/>
</dbReference>
<dbReference type="SUPFAM" id="SSF54862">
    <property type="entry name" value="4Fe-4S ferredoxins"/>
    <property type="match status" value="1"/>
</dbReference>
<keyword evidence="7" id="KW-0560">Oxidoreductase</keyword>
<evidence type="ECO:0000256" key="8">
    <source>
        <dbReference type="ARBA" id="ARBA00023004"/>
    </source>
</evidence>
<dbReference type="EC" id="1.18.1.2" evidence="2"/>
<evidence type="ECO:0000256" key="4">
    <source>
        <dbReference type="ARBA" id="ARBA00022723"/>
    </source>
</evidence>
<comment type="caution">
    <text evidence="12">The sequence shown here is derived from an EMBL/GenBank/DDBJ whole genome shotgun (WGS) entry which is preliminary data.</text>
</comment>
<dbReference type="InterPro" id="IPR036188">
    <property type="entry name" value="FAD/NAD-bd_sf"/>
</dbReference>